<keyword evidence="3" id="KW-1185">Reference proteome</keyword>
<dbReference type="PANTHER" id="PTHR43751:SF3">
    <property type="entry name" value="SULFATASE N-TERMINAL DOMAIN-CONTAINING PROTEIN"/>
    <property type="match status" value="1"/>
</dbReference>
<evidence type="ECO:0000313" key="2">
    <source>
        <dbReference type="EMBL" id="MBX0303034.1"/>
    </source>
</evidence>
<evidence type="ECO:0000313" key="3">
    <source>
        <dbReference type="Proteomes" id="UP000783863"/>
    </source>
</evidence>
<organism evidence="2 3">
    <name type="scientific">Haloarcula salinisoli</name>
    <dbReference type="NCBI Taxonomy" id="2487746"/>
    <lineage>
        <taxon>Archaea</taxon>
        <taxon>Methanobacteriati</taxon>
        <taxon>Methanobacteriota</taxon>
        <taxon>Stenosarchaea group</taxon>
        <taxon>Halobacteria</taxon>
        <taxon>Halobacteriales</taxon>
        <taxon>Haloarculaceae</taxon>
        <taxon>Haloarcula</taxon>
    </lineage>
</organism>
<dbReference type="EMBL" id="RKLQ01000001">
    <property type="protein sequence ID" value="MBX0303034.1"/>
    <property type="molecule type" value="Genomic_DNA"/>
</dbReference>
<dbReference type="SUPFAM" id="SSF53649">
    <property type="entry name" value="Alkaline phosphatase-like"/>
    <property type="match status" value="1"/>
</dbReference>
<sequence length="461" mass="52408">MGVRNVILITVDSLRYDRTLGMPDSATRAPTLNRLAEEFVSFDQAVANGPNTPSSFPTILTGTHPLMYGGYRYLDEQRPFLSETFRDAGWTTVGYHSNPHLGPEKNYNHGFDTFNDGGEDDDDAWTLKNFVDERLDPDGLLYKLLRRGYHMFQMTADTSAYVRAPEITDRATRWLDEEWDGDQPFFMWLHYMDVHYPFTPPDEHLEKQGLETLSTRRKANLNGMMQENPEELTDDDVADLLSLYDGEIRLVDETIERLLDDLETRGILDDTAIVVTADHGEAFGEHDRFGHHPYLYDELLRVPLIIRAPGLTNERVDEQVSLIDLGPTMFDLVDIETPERMQGVSRAPCISSTTMGTDLDAPVGGEEMALCTGRGGKTLASRTDRWKCFWRTADGVIELYDLMNDPDELEDVSDHHPAVVDEHKTQMQTYLDEADATDITLPEVDESEAVKQRLEDLGYKQ</sequence>
<dbReference type="RefSeq" id="WP_220587254.1">
    <property type="nucleotide sequence ID" value="NZ_RKLQ01000001.1"/>
</dbReference>
<comment type="caution">
    <text evidence="2">The sequence shown here is derived from an EMBL/GenBank/DDBJ whole genome shotgun (WGS) entry which is preliminary data.</text>
</comment>
<protein>
    <submittedName>
        <fullName evidence="2">Sulfatase-like hydrolase/transferase</fullName>
    </submittedName>
</protein>
<gene>
    <name evidence="2" type="ORF">EGD98_05030</name>
</gene>
<dbReference type="CDD" id="cd16148">
    <property type="entry name" value="sulfatase_like"/>
    <property type="match status" value="1"/>
</dbReference>
<evidence type="ECO:0000259" key="1">
    <source>
        <dbReference type="Pfam" id="PF00884"/>
    </source>
</evidence>
<dbReference type="Proteomes" id="UP000783863">
    <property type="component" value="Unassembled WGS sequence"/>
</dbReference>
<dbReference type="Gene3D" id="3.30.1120.10">
    <property type="match status" value="1"/>
</dbReference>
<feature type="domain" description="Sulfatase N-terminal" evidence="1">
    <location>
        <begin position="4"/>
        <end position="335"/>
    </location>
</feature>
<dbReference type="InterPro" id="IPR000917">
    <property type="entry name" value="Sulfatase_N"/>
</dbReference>
<dbReference type="GO" id="GO:0016787">
    <property type="term" value="F:hydrolase activity"/>
    <property type="evidence" value="ECO:0007669"/>
    <property type="project" value="UniProtKB-KW"/>
</dbReference>
<reference evidence="2" key="1">
    <citation type="submission" date="2021-06" db="EMBL/GenBank/DDBJ databases">
        <title>Halomicroarcula sp. F24A a new haloarchaeum isolated from saline soil.</title>
        <authorList>
            <person name="Duran-Viseras A."/>
            <person name="Sanchez-Porro C."/>
            <person name="Ventosa A."/>
        </authorList>
    </citation>
    <scope>NUCLEOTIDE SEQUENCE</scope>
    <source>
        <strain evidence="2">F24A</strain>
    </source>
</reference>
<dbReference type="Gene3D" id="3.40.720.10">
    <property type="entry name" value="Alkaline Phosphatase, subunit A"/>
    <property type="match status" value="1"/>
</dbReference>
<dbReference type="AlphaFoldDB" id="A0A8J7YHZ0"/>
<proteinExistence type="predicted"/>
<dbReference type="Pfam" id="PF00884">
    <property type="entry name" value="Sulfatase"/>
    <property type="match status" value="1"/>
</dbReference>
<dbReference type="InterPro" id="IPR017850">
    <property type="entry name" value="Alkaline_phosphatase_core_sf"/>
</dbReference>
<accession>A0A8J7YHZ0</accession>
<dbReference type="InterPro" id="IPR052701">
    <property type="entry name" value="GAG_Ulvan_Degrading_Sulfatases"/>
</dbReference>
<name>A0A8J7YHZ0_9EURY</name>
<dbReference type="PANTHER" id="PTHR43751">
    <property type="entry name" value="SULFATASE"/>
    <property type="match status" value="1"/>
</dbReference>
<keyword evidence="2" id="KW-0378">Hydrolase</keyword>